<keyword evidence="2" id="KW-1133">Transmembrane helix</keyword>
<dbReference type="AlphaFoldDB" id="A0A8J7WTW2"/>
<keyword evidence="5" id="KW-1185">Reference proteome</keyword>
<feature type="compositionally biased region" description="Low complexity" evidence="1">
    <location>
        <begin position="622"/>
        <end position="645"/>
    </location>
</feature>
<dbReference type="PANTHER" id="PTHR35807">
    <property type="entry name" value="TRANSCRIPTIONAL REGULATOR REDD-RELATED"/>
    <property type="match status" value="1"/>
</dbReference>
<dbReference type="CDD" id="cd00118">
    <property type="entry name" value="LysM"/>
    <property type="match status" value="1"/>
</dbReference>
<feature type="compositionally biased region" description="Low complexity" evidence="1">
    <location>
        <begin position="244"/>
        <end position="260"/>
    </location>
</feature>
<feature type="region of interest" description="Disordered" evidence="1">
    <location>
        <begin position="608"/>
        <end position="685"/>
    </location>
</feature>
<sequence length="941" mass="100190">MVRRRSYDSDVLWDVVIQPVLLVGLPVALWVLTGSPIPSRLPSWLDLQLWWAGVQMYPPQALDIVPRVVVDALWLGWAWYAAWFALGMAWALLRLPSVVMPHLLLHLTPRTAVQAITAGAVAATPVVHASPAHATASTAQLPANLDGRIHITTAPPASAPAHGHRPILPAKSALADTHTAIHRVQQGDTLWDLASHYYGDGEQWHRIYAANAGHTQPDGDRLTNPDLIRTGWHLAIPGAAVRPTDATATAHNPPTNATPETPTPLTPGAAAQPHATAPTAPTAPTAGNHAIGHAAGSKTADSRSAPRAPHSVGWHIPRGGYIGFTLLAAIAASVALLRTRHRRHPGSPALSIPDAVTALAAVHSAALAANACGYDPQEHPGQLPPPLPTANRGARILGTAGDQRHEIPLEAAGLRGLLYYSGPGAEDAARALIISILSSTDLAHGLGTRTVLIDRGLAQELLSTGGEEPLPGWLSVADTPEAAVEQFRAAAHRRATGQSSQSGDDRNSSGRRNPDTTLVLRACPELDEPVVEACILAPTGLDAVLLGRPETTHPAHQRAVTTISLDEDGAVQNVTGPHSPDIEHMTVHMLPRDLAADLYRVLRAARTPYPPQADDDHAGSDAGTPQHAATAVAAAAMRPAAPPEASLNTVPDALPEPDASTDRAARTAPQREDGPAQQPAPMDPLTLTRTPLLLRLLGPIDVLGPRGNTAPTGEKLHMLLTLLALHPAGHNAQHLANIGWAEIREEEQRRRAAYTTISRARAPFHTAHGTDPHEPGKYIVKDRGVFRLDPDQITTDLALFERFTHEAEHAVDTAERRDLLARAAALYRGPLADGVADDNRDWLTDARFELCERVVHLRLELADLTADDDAETAIAHLAAATALAPDDEETTSRAIRLYRQLGRPDLARAAYQQLVAALRELGEQPSDDYARLSAVPESAAA</sequence>
<comment type="caution">
    <text evidence="4">The sequence shown here is derived from an EMBL/GenBank/DDBJ whole genome shotgun (WGS) entry which is preliminary data.</text>
</comment>
<dbReference type="PROSITE" id="PS51782">
    <property type="entry name" value="LYSM"/>
    <property type="match status" value="1"/>
</dbReference>
<feature type="compositionally biased region" description="Basic and acidic residues" evidence="1">
    <location>
        <begin position="503"/>
        <end position="514"/>
    </location>
</feature>
<evidence type="ECO:0000256" key="1">
    <source>
        <dbReference type="SAM" id="MobiDB-lite"/>
    </source>
</evidence>
<dbReference type="InterPro" id="IPR036388">
    <property type="entry name" value="WH-like_DNA-bd_sf"/>
</dbReference>
<keyword evidence="2" id="KW-0472">Membrane</keyword>
<accession>A0A8J7WTW2</accession>
<feature type="compositionally biased region" description="Basic and acidic residues" evidence="1">
    <location>
        <begin position="660"/>
        <end position="674"/>
    </location>
</feature>
<dbReference type="Gene3D" id="1.10.10.10">
    <property type="entry name" value="Winged helix-like DNA-binding domain superfamily/Winged helix DNA-binding domain"/>
    <property type="match status" value="1"/>
</dbReference>
<keyword evidence="2" id="KW-0812">Transmembrane</keyword>
<dbReference type="Proteomes" id="UP000677913">
    <property type="component" value="Unassembled WGS sequence"/>
</dbReference>
<dbReference type="InterPro" id="IPR011990">
    <property type="entry name" value="TPR-like_helical_dom_sf"/>
</dbReference>
<dbReference type="RefSeq" id="WP_211469995.1">
    <property type="nucleotide sequence ID" value="NZ_JAGSXH010000093.1"/>
</dbReference>
<dbReference type="Gene3D" id="1.25.40.10">
    <property type="entry name" value="Tetratricopeptide repeat domain"/>
    <property type="match status" value="1"/>
</dbReference>
<name>A0A8J7WTW2_9ACTN</name>
<feature type="region of interest" description="Disordered" evidence="1">
    <location>
        <begin position="490"/>
        <end position="515"/>
    </location>
</feature>
<dbReference type="Gene3D" id="3.10.350.10">
    <property type="entry name" value="LysM domain"/>
    <property type="match status" value="1"/>
</dbReference>
<evidence type="ECO:0000313" key="5">
    <source>
        <dbReference type="Proteomes" id="UP000677913"/>
    </source>
</evidence>
<dbReference type="EMBL" id="JAGSXH010000093">
    <property type="protein sequence ID" value="MBS2965640.1"/>
    <property type="molecule type" value="Genomic_DNA"/>
</dbReference>
<dbReference type="SUPFAM" id="SSF48452">
    <property type="entry name" value="TPR-like"/>
    <property type="match status" value="1"/>
</dbReference>
<feature type="transmembrane region" description="Helical" evidence="2">
    <location>
        <begin position="12"/>
        <end position="32"/>
    </location>
</feature>
<dbReference type="InterPro" id="IPR018392">
    <property type="entry name" value="LysM"/>
</dbReference>
<evidence type="ECO:0000259" key="3">
    <source>
        <dbReference type="PROSITE" id="PS51782"/>
    </source>
</evidence>
<dbReference type="InterPro" id="IPR051677">
    <property type="entry name" value="AfsR-DnrI-RedD_regulator"/>
</dbReference>
<dbReference type="SMART" id="SM00257">
    <property type="entry name" value="LysM"/>
    <property type="match status" value="1"/>
</dbReference>
<dbReference type="Pfam" id="PF03704">
    <property type="entry name" value="BTAD"/>
    <property type="match status" value="1"/>
</dbReference>
<dbReference type="InterPro" id="IPR005158">
    <property type="entry name" value="BTAD"/>
</dbReference>
<protein>
    <submittedName>
        <fullName evidence="4">LysM peptidoglycan-binding domain-containing protein</fullName>
    </submittedName>
</protein>
<dbReference type="SMART" id="SM01043">
    <property type="entry name" value="BTAD"/>
    <property type="match status" value="1"/>
</dbReference>
<reference evidence="4" key="1">
    <citation type="submission" date="2021-04" db="EMBL/GenBank/DDBJ databases">
        <title>Genome based classification of Actinospica acidithermotolerans sp. nov., an actinobacterium isolated from an Indonesian hot spring.</title>
        <authorList>
            <person name="Kusuma A.B."/>
            <person name="Putra K.E."/>
            <person name="Nafisah S."/>
            <person name="Loh J."/>
            <person name="Nouioui I."/>
            <person name="Goodfellow M."/>
        </authorList>
    </citation>
    <scope>NUCLEOTIDE SEQUENCE</scope>
    <source>
        <strain evidence="4">DSM 45618</strain>
    </source>
</reference>
<organism evidence="4 5">
    <name type="scientific">Actinocrinis puniceicyclus</name>
    <dbReference type="NCBI Taxonomy" id="977794"/>
    <lineage>
        <taxon>Bacteria</taxon>
        <taxon>Bacillati</taxon>
        <taxon>Actinomycetota</taxon>
        <taxon>Actinomycetes</taxon>
        <taxon>Catenulisporales</taxon>
        <taxon>Actinospicaceae</taxon>
        <taxon>Actinocrinis</taxon>
    </lineage>
</organism>
<feature type="region of interest" description="Disordered" evidence="1">
    <location>
        <begin position="244"/>
        <end position="311"/>
    </location>
</feature>
<feature type="transmembrane region" description="Helical" evidence="2">
    <location>
        <begin position="72"/>
        <end position="93"/>
    </location>
</feature>
<feature type="domain" description="LysM" evidence="3">
    <location>
        <begin position="180"/>
        <end position="236"/>
    </location>
</feature>
<dbReference type="InterPro" id="IPR036779">
    <property type="entry name" value="LysM_dom_sf"/>
</dbReference>
<proteinExistence type="predicted"/>
<dbReference type="Pfam" id="PF01476">
    <property type="entry name" value="LysM"/>
    <property type="match status" value="1"/>
</dbReference>
<evidence type="ECO:0000313" key="4">
    <source>
        <dbReference type="EMBL" id="MBS2965640.1"/>
    </source>
</evidence>
<feature type="compositionally biased region" description="Low complexity" evidence="1">
    <location>
        <begin position="266"/>
        <end position="286"/>
    </location>
</feature>
<evidence type="ECO:0000256" key="2">
    <source>
        <dbReference type="SAM" id="Phobius"/>
    </source>
</evidence>
<gene>
    <name evidence="4" type="ORF">KGA66_21495</name>
</gene>